<accession>A0A078GUW6</accession>
<name>A0A078GUW6_BRANA</name>
<organism evidence="1 2">
    <name type="scientific">Brassica napus</name>
    <name type="common">Rape</name>
    <dbReference type="NCBI Taxonomy" id="3708"/>
    <lineage>
        <taxon>Eukaryota</taxon>
        <taxon>Viridiplantae</taxon>
        <taxon>Streptophyta</taxon>
        <taxon>Embryophyta</taxon>
        <taxon>Tracheophyta</taxon>
        <taxon>Spermatophyta</taxon>
        <taxon>Magnoliopsida</taxon>
        <taxon>eudicotyledons</taxon>
        <taxon>Gunneridae</taxon>
        <taxon>Pentapetalae</taxon>
        <taxon>rosids</taxon>
        <taxon>malvids</taxon>
        <taxon>Brassicales</taxon>
        <taxon>Brassicaceae</taxon>
        <taxon>Brassiceae</taxon>
        <taxon>Brassica</taxon>
    </lineage>
</organism>
<protein>
    <submittedName>
        <fullName evidence="1">BnaA05g15930D protein</fullName>
    </submittedName>
</protein>
<evidence type="ECO:0000313" key="1">
    <source>
        <dbReference type="EMBL" id="CDY29326.1"/>
    </source>
</evidence>
<dbReference type="PaxDb" id="3708-A0A078GUW6"/>
<evidence type="ECO:0000313" key="2">
    <source>
        <dbReference type="Proteomes" id="UP000028999"/>
    </source>
</evidence>
<gene>
    <name evidence="1" type="primary">BnaA05g15930D</name>
    <name evidence="1" type="ORF">GSBRNA2T00042883001</name>
</gene>
<keyword evidence="2" id="KW-1185">Reference proteome</keyword>
<sequence length="16" mass="1952">MDELGIQRPFHRLENP</sequence>
<dbReference type="Proteomes" id="UP000028999">
    <property type="component" value="Unassembled WGS sequence"/>
</dbReference>
<dbReference type="AlphaFoldDB" id="A0A078GUW6"/>
<proteinExistence type="predicted"/>
<dbReference type="EMBL" id="LK032235">
    <property type="protein sequence ID" value="CDY29326.1"/>
    <property type="molecule type" value="Genomic_DNA"/>
</dbReference>
<reference evidence="1 2" key="1">
    <citation type="journal article" date="2014" name="Science">
        <title>Plant genetics. Early allopolyploid evolution in the post-Neolithic Brassica napus oilseed genome.</title>
        <authorList>
            <person name="Chalhoub B."/>
            <person name="Denoeud F."/>
            <person name="Liu S."/>
            <person name="Parkin I.A."/>
            <person name="Tang H."/>
            <person name="Wang X."/>
            <person name="Chiquet J."/>
            <person name="Belcram H."/>
            <person name="Tong C."/>
            <person name="Samans B."/>
            <person name="Correa M."/>
            <person name="Da Silva C."/>
            <person name="Just J."/>
            <person name="Falentin C."/>
            <person name="Koh C.S."/>
            <person name="Le Clainche I."/>
            <person name="Bernard M."/>
            <person name="Bento P."/>
            <person name="Noel B."/>
            <person name="Labadie K."/>
            <person name="Alberti A."/>
            <person name="Charles M."/>
            <person name="Arnaud D."/>
            <person name="Guo H."/>
            <person name="Daviaud C."/>
            <person name="Alamery S."/>
            <person name="Jabbari K."/>
            <person name="Zhao M."/>
            <person name="Edger P.P."/>
            <person name="Chelaifa H."/>
            <person name="Tack D."/>
            <person name="Lassalle G."/>
            <person name="Mestiri I."/>
            <person name="Schnel N."/>
            <person name="Le Paslier M.C."/>
            <person name="Fan G."/>
            <person name="Renault V."/>
            <person name="Bayer P.E."/>
            <person name="Golicz A.A."/>
            <person name="Manoli S."/>
            <person name="Lee T.H."/>
            <person name="Thi V.H."/>
            <person name="Chalabi S."/>
            <person name="Hu Q."/>
            <person name="Fan C."/>
            <person name="Tollenaere R."/>
            <person name="Lu Y."/>
            <person name="Battail C."/>
            <person name="Shen J."/>
            <person name="Sidebottom C.H."/>
            <person name="Wang X."/>
            <person name="Canaguier A."/>
            <person name="Chauveau A."/>
            <person name="Berard A."/>
            <person name="Deniot G."/>
            <person name="Guan M."/>
            <person name="Liu Z."/>
            <person name="Sun F."/>
            <person name="Lim Y.P."/>
            <person name="Lyons E."/>
            <person name="Town C.D."/>
            <person name="Bancroft I."/>
            <person name="Wang X."/>
            <person name="Meng J."/>
            <person name="Ma J."/>
            <person name="Pires J.C."/>
            <person name="King G.J."/>
            <person name="Brunel D."/>
            <person name="Delourme R."/>
            <person name="Renard M."/>
            <person name="Aury J.M."/>
            <person name="Adams K.L."/>
            <person name="Batley J."/>
            <person name="Snowdon R.J."/>
            <person name="Tost J."/>
            <person name="Edwards D."/>
            <person name="Zhou Y."/>
            <person name="Hua W."/>
            <person name="Sharpe A.G."/>
            <person name="Paterson A.H."/>
            <person name="Guan C."/>
            <person name="Wincker P."/>
        </authorList>
    </citation>
    <scope>NUCLEOTIDE SEQUENCE [LARGE SCALE GENOMIC DNA]</scope>
    <source>
        <strain evidence="2">cv. Darmor-bzh</strain>
    </source>
</reference>